<name>A0A081C3V2_VECG1</name>
<organism evidence="2">
    <name type="scientific">Vecturithrix granuli</name>
    <dbReference type="NCBI Taxonomy" id="1499967"/>
    <lineage>
        <taxon>Bacteria</taxon>
        <taxon>Candidatus Moduliflexota</taxon>
        <taxon>Candidatus Vecturitrichia</taxon>
        <taxon>Candidatus Vecturitrichales</taxon>
        <taxon>Candidatus Vecturitrichaceae</taxon>
        <taxon>Candidatus Vecturithrix</taxon>
    </lineage>
</organism>
<dbReference type="PANTHER" id="PTHR37523:SF1">
    <property type="entry name" value="CALCINEURIN-LIKE PHOSPHOESTERASE DOMAIN-CONTAINING PROTEIN"/>
    <property type="match status" value="1"/>
</dbReference>
<sequence>MKNTTCFFVSDLHGHLVRYHKLFDLIVRERPLALFLGGDLLPSGLLNIFSGSQVYHDFIEQVLHQGFARLQHELEEDYPQVYIILGNDDGKFAEQQIIALAEQGVWHYAHNRHFSLGDFLVCGYAYVPPTPFTLKDWERYDVSRYVDPGCTSPEEGYYSALISDDAKRWSTIQHDLQQLTVSKPLEKAIFLFHAPPYDTNLDRAALDGNMFDNAPLDVHVGSIAIRRFIQQGQPHLTLHGHIHESARLTGDWRDQIGKTWCFSAAHDGPELAVIAFDVARPAQAVRRLL</sequence>
<keyword evidence="3" id="KW-1185">Reference proteome</keyword>
<feature type="domain" description="Calcineurin-like phosphoesterase" evidence="1">
    <location>
        <begin position="8"/>
        <end position="244"/>
    </location>
</feature>
<accession>A0A081C3V2</accession>
<dbReference type="GO" id="GO:0016787">
    <property type="term" value="F:hydrolase activity"/>
    <property type="evidence" value="ECO:0007669"/>
    <property type="project" value="InterPro"/>
</dbReference>
<gene>
    <name evidence="2" type="ORF">U27_06234</name>
</gene>
<dbReference type="Proteomes" id="UP000030661">
    <property type="component" value="Unassembled WGS sequence"/>
</dbReference>
<evidence type="ECO:0000313" key="2">
    <source>
        <dbReference type="EMBL" id="GAK59257.1"/>
    </source>
</evidence>
<dbReference type="Gene3D" id="3.60.21.10">
    <property type="match status" value="1"/>
</dbReference>
<dbReference type="AlphaFoldDB" id="A0A081C3V2"/>
<proteinExistence type="predicted"/>
<protein>
    <submittedName>
        <fullName evidence="2">Calcineurin-like phosphoesterase</fullName>
    </submittedName>
</protein>
<dbReference type="InterPro" id="IPR029052">
    <property type="entry name" value="Metallo-depent_PP-like"/>
</dbReference>
<dbReference type="STRING" id="1499967.U27_06234"/>
<evidence type="ECO:0000313" key="3">
    <source>
        <dbReference type="Proteomes" id="UP000030661"/>
    </source>
</evidence>
<reference evidence="2" key="1">
    <citation type="journal article" date="2015" name="PeerJ">
        <title>First genomic representation of candidate bacterial phylum KSB3 points to enhanced environmental sensing as a trigger of wastewater bulking.</title>
        <authorList>
            <person name="Sekiguchi Y."/>
            <person name="Ohashi A."/>
            <person name="Parks D.H."/>
            <person name="Yamauchi T."/>
            <person name="Tyson G.W."/>
            <person name="Hugenholtz P."/>
        </authorList>
    </citation>
    <scope>NUCLEOTIDE SEQUENCE [LARGE SCALE GENOMIC DNA]</scope>
</reference>
<dbReference type="SUPFAM" id="SSF56300">
    <property type="entry name" value="Metallo-dependent phosphatases"/>
    <property type="match status" value="1"/>
</dbReference>
<dbReference type="EMBL" id="DF820469">
    <property type="protein sequence ID" value="GAK59257.1"/>
    <property type="molecule type" value="Genomic_DNA"/>
</dbReference>
<dbReference type="HOGENOM" id="CLU_1007322_0_0_0"/>
<dbReference type="Pfam" id="PF00149">
    <property type="entry name" value="Metallophos"/>
    <property type="match status" value="1"/>
</dbReference>
<dbReference type="PANTHER" id="PTHR37523">
    <property type="entry name" value="METALLOPHOSPHOESTERASE"/>
    <property type="match status" value="1"/>
</dbReference>
<dbReference type="InterPro" id="IPR004843">
    <property type="entry name" value="Calcineurin-like_PHP"/>
</dbReference>
<evidence type="ECO:0000259" key="1">
    <source>
        <dbReference type="Pfam" id="PF00149"/>
    </source>
</evidence>
<dbReference type="eggNOG" id="COG2129">
    <property type="taxonomic scope" value="Bacteria"/>
</dbReference>